<sequence length="137" mass="14535">MALPALLPYTSNPTKRPTTTNLDTRLLARLLVTTTLDATTPPMMTATLPITMVGGSVMLSTPLPTTTMNGTLLYTASSRTTMATTQLTMMLTITSFNKPTRPINMTTTPQMTMPFGLGLTGGLSTKYRGGPGRPGHA</sequence>
<organism evidence="1 2">
    <name type="scientific">Phytophthora cactorum</name>
    <dbReference type="NCBI Taxonomy" id="29920"/>
    <lineage>
        <taxon>Eukaryota</taxon>
        <taxon>Sar</taxon>
        <taxon>Stramenopiles</taxon>
        <taxon>Oomycota</taxon>
        <taxon>Peronosporomycetes</taxon>
        <taxon>Peronosporales</taxon>
        <taxon>Peronosporaceae</taxon>
        <taxon>Phytophthora</taxon>
    </lineage>
</organism>
<dbReference type="EMBL" id="RCMK01001606">
    <property type="protein sequence ID" value="KAG2891247.1"/>
    <property type="molecule type" value="Genomic_DNA"/>
</dbReference>
<feature type="non-terminal residue" evidence="1">
    <location>
        <position position="137"/>
    </location>
</feature>
<gene>
    <name evidence="1" type="ORF">PC117_g24291</name>
</gene>
<reference evidence="1" key="1">
    <citation type="submission" date="2018-10" db="EMBL/GenBank/DDBJ databases">
        <title>Effector identification in a new, highly contiguous assembly of the strawberry crown rot pathogen Phytophthora cactorum.</title>
        <authorList>
            <person name="Armitage A.D."/>
            <person name="Nellist C.F."/>
            <person name="Bates H."/>
            <person name="Vickerstaff R.J."/>
            <person name="Harrison R.J."/>
        </authorList>
    </citation>
    <scope>NUCLEOTIDE SEQUENCE</scope>
    <source>
        <strain evidence="1">4040</strain>
    </source>
</reference>
<proteinExistence type="predicted"/>
<evidence type="ECO:0000313" key="2">
    <source>
        <dbReference type="Proteomes" id="UP000736787"/>
    </source>
</evidence>
<comment type="caution">
    <text evidence="1">The sequence shown here is derived from an EMBL/GenBank/DDBJ whole genome shotgun (WGS) entry which is preliminary data.</text>
</comment>
<name>A0A8T1AXX5_9STRA</name>
<evidence type="ECO:0000313" key="1">
    <source>
        <dbReference type="EMBL" id="KAG2891247.1"/>
    </source>
</evidence>
<protein>
    <submittedName>
        <fullName evidence="1">Uncharacterized protein</fullName>
    </submittedName>
</protein>
<dbReference type="AlphaFoldDB" id="A0A8T1AXX5"/>
<dbReference type="Proteomes" id="UP000736787">
    <property type="component" value="Unassembled WGS sequence"/>
</dbReference>
<accession>A0A8T1AXX5</accession>